<sequence>MQQSVLVYFSKCGHTELVPDEPTFEPCDAFFYNDDTRCNKTVRRTSSCTYKIAWCAKCFVKLMTGELDYERMRRRDVPGIDEVERERLKHRNAEDDTQDENNGYEEKNTGEKEGKADEGVKDNRDGEHKVSKGTQTDPT</sequence>
<dbReference type="Proteomes" id="UP000308133">
    <property type="component" value="Unassembled WGS sequence"/>
</dbReference>
<evidence type="ECO:0000256" key="1">
    <source>
        <dbReference type="SAM" id="MobiDB-lite"/>
    </source>
</evidence>
<gene>
    <name evidence="2" type="ORF">C1H76_8470</name>
</gene>
<evidence type="ECO:0000313" key="3">
    <source>
        <dbReference type="Proteomes" id="UP000308133"/>
    </source>
</evidence>
<name>A0A4U7AQQ3_9PEZI</name>
<comment type="caution">
    <text evidence="2">The sequence shown here is derived from an EMBL/GenBank/DDBJ whole genome shotgun (WGS) entry which is preliminary data.</text>
</comment>
<accession>A0A4U7AQQ3</accession>
<evidence type="ECO:0000313" key="2">
    <source>
        <dbReference type="EMBL" id="TKX19285.1"/>
    </source>
</evidence>
<feature type="compositionally biased region" description="Basic and acidic residues" evidence="1">
    <location>
        <begin position="104"/>
        <end position="130"/>
    </location>
</feature>
<dbReference type="AlphaFoldDB" id="A0A4U7AQQ3"/>
<protein>
    <submittedName>
        <fullName evidence="2">Uncharacterized protein</fullName>
    </submittedName>
</protein>
<organism evidence="2 3">
    <name type="scientific">Elsinoe australis</name>
    <dbReference type="NCBI Taxonomy" id="40998"/>
    <lineage>
        <taxon>Eukaryota</taxon>
        <taxon>Fungi</taxon>
        <taxon>Dikarya</taxon>
        <taxon>Ascomycota</taxon>
        <taxon>Pezizomycotina</taxon>
        <taxon>Dothideomycetes</taxon>
        <taxon>Dothideomycetidae</taxon>
        <taxon>Myriangiales</taxon>
        <taxon>Elsinoaceae</taxon>
        <taxon>Elsinoe</taxon>
    </lineage>
</organism>
<reference evidence="2 3" key="1">
    <citation type="submission" date="2018-02" db="EMBL/GenBank/DDBJ databases">
        <title>Draft genome sequences of Elsinoe sp., causing black scab on jojoba.</title>
        <authorList>
            <person name="Stodart B."/>
            <person name="Jeffress S."/>
            <person name="Ash G."/>
            <person name="Arun Chinnappa K."/>
        </authorList>
    </citation>
    <scope>NUCLEOTIDE SEQUENCE [LARGE SCALE GENOMIC DNA]</scope>
    <source>
        <strain evidence="2 3">Hillstone_2</strain>
    </source>
</reference>
<proteinExistence type="predicted"/>
<dbReference type="EMBL" id="PTQR01000116">
    <property type="protein sequence ID" value="TKX19285.1"/>
    <property type="molecule type" value="Genomic_DNA"/>
</dbReference>
<feature type="region of interest" description="Disordered" evidence="1">
    <location>
        <begin position="70"/>
        <end position="139"/>
    </location>
</feature>
<feature type="compositionally biased region" description="Basic and acidic residues" evidence="1">
    <location>
        <begin position="70"/>
        <end position="94"/>
    </location>
</feature>